<feature type="transmembrane region" description="Helical" evidence="8">
    <location>
        <begin position="387"/>
        <end position="408"/>
    </location>
</feature>
<feature type="transmembrane region" description="Helical" evidence="8">
    <location>
        <begin position="119"/>
        <end position="141"/>
    </location>
</feature>
<dbReference type="EMBL" id="CAEZUR010000120">
    <property type="protein sequence ID" value="CAB4615957.1"/>
    <property type="molecule type" value="Genomic_DNA"/>
</dbReference>
<dbReference type="GO" id="GO:0005886">
    <property type="term" value="C:plasma membrane"/>
    <property type="evidence" value="ECO:0007669"/>
    <property type="project" value="UniProtKB-SubCell"/>
</dbReference>
<dbReference type="PRINTS" id="PR01806">
    <property type="entry name" value="VIRFACTRMVIN"/>
</dbReference>
<name>A0A6J6HSR9_9ZZZZ</name>
<sequence length="468" mass="49944">MRKDGGKGYVDGLLTIIITVFAAITIAATLLSPFLVRLYTSGWTEETLALATAFAYWCLPQLFFYGLYSILGEVLNARSSFGPFMWAPVLNNIVAIIGLAIFVGMFGPGANLSWDQSQIALLAGSWTAGVVAQALILFLFWKRIGLRFTFNFKLRGLGLRPALKAASWTLAMLVITQIGGLVQTSITSTTIAARTATTATFTDGIASVAVAGTAWLIFMIPHSVGTVSIATAYFTRMSEHAQAKKMDLLKVDLKKSLRSILAISAIATAVMSVAAFPIARVFAFEYRPTVALGTVLIALMVGLIPFSVNFMLQRVFYALEDTRSPFIFTSIQILLFIIGAYVCAALVPAMALVAAISLVMSVSFIVQGSLAYLLLTRRIGSLKDLKLASYAFQVLGAAVLAGAAGYYVLFLLGGVSEGSYSVASGLNALITCLAIGGAAATVYVTTLWLAKNSEIRSSVSAVKGIFRR</sequence>
<evidence type="ECO:0000256" key="1">
    <source>
        <dbReference type="ARBA" id="ARBA00004651"/>
    </source>
</evidence>
<comment type="subcellular location">
    <subcellularLocation>
        <location evidence="1">Cell membrane</location>
        <topology evidence="1">Multi-pass membrane protein</topology>
    </subcellularLocation>
</comment>
<proteinExistence type="predicted"/>
<dbReference type="PANTHER" id="PTHR47019:SF1">
    <property type="entry name" value="LIPID II FLIPPASE MURJ"/>
    <property type="match status" value="1"/>
</dbReference>
<feature type="transmembrane region" description="Helical" evidence="8">
    <location>
        <begin position="324"/>
        <end position="347"/>
    </location>
</feature>
<organism evidence="9">
    <name type="scientific">freshwater metagenome</name>
    <dbReference type="NCBI Taxonomy" id="449393"/>
    <lineage>
        <taxon>unclassified sequences</taxon>
        <taxon>metagenomes</taxon>
        <taxon>ecological metagenomes</taxon>
    </lineage>
</organism>
<feature type="transmembrane region" description="Helical" evidence="8">
    <location>
        <begin position="353"/>
        <end position="375"/>
    </location>
</feature>
<dbReference type="InterPro" id="IPR004268">
    <property type="entry name" value="MurJ"/>
</dbReference>
<evidence type="ECO:0000256" key="7">
    <source>
        <dbReference type="ARBA" id="ARBA00023136"/>
    </source>
</evidence>
<feature type="transmembrane region" description="Helical" evidence="8">
    <location>
        <begin position="206"/>
        <end position="235"/>
    </location>
</feature>
<keyword evidence="2" id="KW-1003">Cell membrane</keyword>
<evidence type="ECO:0000256" key="5">
    <source>
        <dbReference type="ARBA" id="ARBA00022984"/>
    </source>
</evidence>
<dbReference type="InterPro" id="IPR051050">
    <property type="entry name" value="Lipid_II_flippase_MurJ/MviN"/>
</dbReference>
<dbReference type="GO" id="GO:0034204">
    <property type="term" value="P:lipid translocation"/>
    <property type="evidence" value="ECO:0007669"/>
    <property type="project" value="TreeGrafter"/>
</dbReference>
<dbReference type="GO" id="GO:0008360">
    <property type="term" value="P:regulation of cell shape"/>
    <property type="evidence" value="ECO:0007669"/>
    <property type="project" value="UniProtKB-KW"/>
</dbReference>
<feature type="transmembrane region" description="Helical" evidence="8">
    <location>
        <begin position="162"/>
        <end position="186"/>
    </location>
</feature>
<dbReference type="Pfam" id="PF03023">
    <property type="entry name" value="MurJ"/>
    <property type="match status" value="1"/>
</dbReference>
<feature type="transmembrane region" description="Helical" evidence="8">
    <location>
        <begin position="290"/>
        <end position="312"/>
    </location>
</feature>
<keyword evidence="7 8" id="KW-0472">Membrane</keyword>
<evidence type="ECO:0000256" key="4">
    <source>
        <dbReference type="ARBA" id="ARBA00022960"/>
    </source>
</evidence>
<gene>
    <name evidence="9" type="ORF">UFOPK1843_01127</name>
</gene>
<evidence type="ECO:0000256" key="6">
    <source>
        <dbReference type="ARBA" id="ARBA00022989"/>
    </source>
</evidence>
<dbReference type="AlphaFoldDB" id="A0A6J6HSR9"/>
<evidence type="ECO:0000256" key="3">
    <source>
        <dbReference type="ARBA" id="ARBA00022692"/>
    </source>
</evidence>
<dbReference type="GO" id="GO:0009252">
    <property type="term" value="P:peptidoglycan biosynthetic process"/>
    <property type="evidence" value="ECO:0007669"/>
    <property type="project" value="UniProtKB-KW"/>
</dbReference>
<protein>
    <submittedName>
        <fullName evidence="9">Unannotated protein</fullName>
    </submittedName>
</protein>
<keyword evidence="5" id="KW-0573">Peptidoglycan synthesis</keyword>
<dbReference type="PANTHER" id="PTHR47019">
    <property type="entry name" value="LIPID II FLIPPASE MURJ"/>
    <property type="match status" value="1"/>
</dbReference>
<evidence type="ECO:0000256" key="8">
    <source>
        <dbReference type="SAM" id="Phobius"/>
    </source>
</evidence>
<feature type="transmembrane region" description="Helical" evidence="8">
    <location>
        <begin position="48"/>
        <end position="68"/>
    </location>
</feature>
<keyword evidence="4" id="KW-0133">Cell shape</keyword>
<feature type="transmembrane region" description="Helical" evidence="8">
    <location>
        <begin position="12"/>
        <end position="36"/>
    </location>
</feature>
<evidence type="ECO:0000256" key="2">
    <source>
        <dbReference type="ARBA" id="ARBA00022475"/>
    </source>
</evidence>
<accession>A0A6J6HSR9</accession>
<feature type="transmembrane region" description="Helical" evidence="8">
    <location>
        <begin position="256"/>
        <end position="278"/>
    </location>
</feature>
<dbReference type="GO" id="GO:0015648">
    <property type="term" value="F:lipid-linked peptidoglycan transporter activity"/>
    <property type="evidence" value="ECO:0007669"/>
    <property type="project" value="TreeGrafter"/>
</dbReference>
<feature type="transmembrane region" description="Helical" evidence="8">
    <location>
        <begin position="89"/>
        <end position="107"/>
    </location>
</feature>
<reference evidence="9" key="1">
    <citation type="submission" date="2020-05" db="EMBL/GenBank/DDBJ databases">
        <authorList>
            <person name="Chiriac C."/>
            <person name="Salcher M."/>
            <person name="Ghai R."/>
            <person name="Kavagutti S V."/>
        </authorList>
    </citation>
    <scope>NUCLEOTIDE SEQUENCE</scope>
</reference>
<keyword evidence="6 8" id="KW-1133">Transmembrane helix</keyword>
<evidence type="ECO:0000313" key="9">
    <source>
        <dbReference type="EMBL" id="CAB4615957.1"/>
    </source>
</evidence>
<feature type="transmembrane region" description="Helical" evidence="8">
    <location>
        <begin position="428"/>
        <end position="450"/>
    </location>
</feature>
<keyword evidence="3 8" id="KW-0812">Transmembrane</keyword>